<dbReference type="NCBIfam" id="NF011100">
    <property type="entry name" value="PRK14527.1"/>
    <property type="match status" value="1"/>
</dbReference>
<feature type="region of interest" description="NMP" evidence="5">
    <location>
        <begin position="33"/>
        <end position="62"/>
    </location>
</feature>
<dbReference type="GO" id="GO:0005737">
    <property type="term" value="C:cytoplasm"/>
    <property type="evidence" value="ECO:0007669"/>
    <property type="project" value="UniProtKB-SubCell"/>
</dbReference>
<evidence type="ECO:0000256" key="5">
    <source>
        <dbReference type="HAMAP-Rule" id="MF_00235"/>
    </source>
</evidence>
<dbReference type="FunFam" id="3.40.50.300:FF:000106">
    <property type="entry name" value="Adenylate kinase mitochondrial"/>
    <property type="match status" value="1"/>
</dbReference>
<keyword evidence="1 5" id="KW-0808">Transferase</keyword>
<evidence type="ECO:0000256" key="7">
    <source>
        <dbReference type="RuleBase" id="RU003331"/>
    </source>
</evidence>
<feature type="binding site" evidence="5">
    <location>
        <position position="202"/>
    </location>
    <ligand>
        <name>ATP</name>
        <dbReference type="ChEBI" id="CHEBI:30616"/>
    </ligand>
</feature>
<evidence type="ECO:0000256" key="1">
    <source>
        <dbReference type="ARBA" id="ARBA00022679"/>
    </source>
</evidence>
<dbReference type="PANTHER" id="PTHR23359">
    <property type="entry name" value="NUCLEOTIDE KINASE"/>
    <property type="match status" value="1"/>
</dbReference>
<protein>
    <recommendedName>
        <fullName evidence="5 7">Adenylate kinase</fullName>
        <shortName evidence="5">AK</shortName>
        <ecNumber evidence="5 7">2.7.4.3</ecNumber>
    </recommendedName>
    <alternativeName>
        <fullName evidence="5">ATP-AMP transphosphorylase</fullName>
    </alternativeName>
    <alternativeName>
        <fullName evidence="5">ATP:AMP phosphotransferase</fullName>
    </alternativeName>
    <alternativeName>
        <fullName evidence="5">Adenylate monophosphate kinase</fullName>
    </alternativeName>
</protein>
<comment type="domain">
    <text evidence="5">Consists of three domains, a large central CORE domain and two small peripheral domains, NMPbind and LID, which undergo movements during catalysis. The LID domain closes over the site of phosphoryl transfer upon ATP binding. Assembling and dissambling the active center during each catalytic cycle provides an effective means to prevent ATP hydrolysis. Some bacteria have evolved a zinc-coordinating structure that stabilizes the LID domain.</text>
</comment>
<reference evidence="9 10" key="1">
    <citation type="journal article" date="2012" name="J. Bacteriol.">
        <title>Complete Genome Sequence of Leptospirillum ferrooxidans Strain C2-3, Isolated from a Fresh Volcanic Ash Deposit on the Island of Miyake, Japan.</title>
        <authorList>
            <person name="Fujimura R."/>
            <person name="Sato Y."/>
            <person name="Nishizawa T."/>
            <person name="Oshima K."/>
            <person name="Kim S.-W."/>
            <person name="Hattori M."/>
            <person name="Kamijo T."/>
            <person name="Ohta H."/>
        </authorList>
    </citation>
    <scope>NUCLEOTIDE SEQUENCE [LARGE SCALE GENOMIC DNA]</scope>
    <source>
        <strain evidence="9 10">C2-3</strain>
    </source>
</reference>
<dbReference type="NCBIfam" id="NF001381">
    <property type="entry name" value="PRK00279.1-3"/>
    <property type="match status" value="1"/>
</dbReference>
<dbReference type="NCBIfam" id="NF001380">
    <property type="entry name" value="PRK00279.1-2"/>
    <property type="match status" value="1"/>
</dbReference>
<feature type="binding site" evidence="5">
    <location>
        <begin position="13"/>
        <end position="18"/>
    </location>
    <ligand>
        <name>ATP</name>
        <dbReference type="ChEBI" id="CHEBI:30616"/>
    </ligand>
</feature>
<name>I0IMV8_LEPFC</name>
<keyword evidence="5" id="KW-0862">Zinc</keyword>
<feature type="domain" description="Adenylate kinase active site lid" evidence="8">
    <location>
        <begin position="130"/>
        <end position="165"/>
    </location>
</feature>
<feature type="binding site" evidence="5">
    <location>
        <position position="133"/>
    </location>
    <ligand>
        <name>Zn(2+)</name>
        <dbReference type="ChEBI" id="CHEBI:29105"/>
        <note>structural</note>
    </ligand>
</feature>
<feature type="binding site" evidence="5">
    <location>
        <position position="34"/>
    </location>
    <ligand>
        <name>AMP</name>
        <dbReference type="ChEBI" id="CHEBI:456215"/>
    </ligand>
</feature>
<evidence type="ECO:0000259" key="8">
    <source>
        <dbReference type="Pfam" id="PF05191"/>
    </source>
</evidence>
<dbReference type="InterPro" id="IPR000850">
    <property type="entry name" value="Adenylat/UMP-CMP_kin"/>
</dbReference>
<keyword evidence="2 5" id="KW-0545">Nucleotide biosynthesis</keyword>
<dbReference type="EMBL" id="AP012342">
    <property type="protein sequence ID" value="BAM06607.1"/>
    <property type="molecule type" value="Genomic_DNA"/>
</dbReference>
<dbReference type="InterPro" id="IPR027417">
    <property type="entry name" value="P-loop_NTPase"/>
</dbReference>
<keyword evidence="10" id="KW-1185">Reference proteome</keyword>
<evidence type="ECO:0000313" key="9">
    <source>
        <dbReference type="EMBL" id="BAM06607.1"/>
    </source>
</evidence>
<organism evidence="9 10">
    <name type="scientific">Leptospirillum ferrooxidans (strain C2-3)</name>
    <dbReference type="NCBI Taxonomy" id="1162668"/>
    <lineage>
        <taxon>Bacteria</taxon>
        <taxon>Pseudomonadati</taxon>
        <taxon>Nitrospirota</taxon>
        <taxon>Nitrospiria</taxon>
        <taxon>Nitrospirales</taxon>
        <taxon>Nitrospiraceae</taxon>
        <taxon>Leptospirillum</taxon>
    </lineage>
</organism>
<accession>I0IMV8</accession>
<evidence type="ECO:0000256" key="4">
    <source>
        <dbReference type="ARBA" id="ARBA00022777"/>
    </source>
</evidence>
<dbReference type="NCBIfam" id="TIGR01351">
    <property type="entry name" value="adk"/>
    <property type="match status" value="1"/>
</dbReference>
<keyword evidence="4 5" id="KW-0418">Kinase</keyword>
<dbReference type="PROSITE" id="PS00113">
    <property type="entry name" value="ADENYLATE_KINASE"/>
    <property type="match status" value="1"/>
</dbReference>
<dbReference type="KEGG" id="lfc:LFE_0903"/>
<dbReference type="InterPro" id="IPR006259">
    <property type="entry name" value="Adenyl_kin_sub"/>
</dbReference>
<dbReference type="eggNOG" id="COG0563">
    <property type="taxonomic scope" value="Bacteria"/>
</dbReference>
<dbReference type="GO" id="GO:0008270">
    <property type="term" value="F:zinc ion binding"/>
    <property type="evidence" value="ECO:0007669"/>
    <property type="project" value="UniProtKB-UniRule"/>
</dbReference>
<keyword evidence="5" id="KW-0479">Metal-binding</keyword>
<dbReference type="InterPro" id="IPR033690">
    <property type="entry name" value="Adenylat_kinase_CS"/>
</dbReference>
<dbReference type="OrthoDB" id="9805030at2"/>
<dbReference type="SUPFAM" id="SSF52540">
    <property type="entry name" value="P-loop containing nucleoside triphosphate hydrolases"/>
    <property type="match status" value="1"/>
</dbReference>
<feature type="binding site" evidence="5">
    <location>
        <position position="39"/>
    </location>
    <ligand>
        <name>AMP</name>
        <dbReference type="ChEBI" id="CHEBI:456215"/>
    </ligand>
</feature>
<feature type="binding site" evidence="5">
    <location>
        <position position="130"/>
    </location>
    <ligand>
        <name>ATP</name>
        <dbReference type="ChEBI" id="CHEBI:30616"/>
    </ligand>
</feature>
<feature type="binding site" evidence="5">
    <location>
        <begin position="60"/>
        <end position="62"/>
    </location>
    <ligand>
        <name>AMP</name>
        <dbReference type="ChEBI" id="CHEBI:456215"/>
    </ligand>
</feature>
<dbReference type="GO" id="GO:0004017">
    <property type="term" value="F:AMP kinase activity"/>
    <property type="evidence" value="ECO:0007669"/>
    <property type="project" value="UniProtKB-UniRule"/>
</dbReference>
<dbReference type="Pfam" id="PF00406">
    <property type="entry name" value="ADK"/>
    <property type="match status" value="1"/>
</dbReference>
<feature type="binding site" evidence="5">
    <location>
        <position position="95"/>
    </location>
    <ligand>
        <name>AMP</name>
        <dbReference type="ChEBI" id="CHEBI:456215"/>
    </ligand>
</feature>
<dbReference type="Pfam" id="PF05191">
    <property type="entry name" value="ADK_lid"/>
    <property type="match status" value="1"/>
</dbReference>
<dbReference type="STRING" id="1162668.LFE_0903"/>
<feature type="region of interest" description="LID" evidence="5">
    <location>
        <begin position="129"/>
        <end position="166"/>
    </location>
</feature>
<dbReference type="GO" id="GO:0044209">
    <property type="term" value="P:AMP salvage"/>
    <property type="evidence" value="ECO:0007669"/>
    <property type="project" value="UniProtKB-UniRule"/>
</dbReference>
<comment type="subunit">
    <text evidence="5 7">Monomer.</text>
</comment>
<dbReference type="EC" id="2.7.4.3" evidence="5 7"/>
<dbReference type="RefSeq" id="WP_014449098.1">
    <property type="nucleotide sequence ID" value="NC_017094.1"/>
</dbReference>
<feature type="binding site" evidence="5">
    <location>
        <begin position="139"/>
        <end position="140"/>
    </location>
    <ligand>
        <name>ATP</name>
        <dbReference type="ChEBI" id="CHEBI:30616"/>
    </ligand>
</feature>
<keyword evidence="5 7" id="KW-0067">ATP-binding</keyword>
<evidence type="ECO:0000313" key="10">
    <source>
        <dbReference type="Proteomes" id="UP000007382"/>
    </source>
</evidence>
<comment type="catalytic activity">
    <reaction evidence="5 7">
        <text>AMP + ATP = 2 ADP</text>
        <dbReference type="Rhea" id="RHEA:12973"/>
        <dbReference type="ChEBI" id="CHEBI:30616"/>
        <dbReference type="ChEBI" id="CHEBI:456215"/>
        <dbReference type="ChEBI" id="CHEBI:456216"/>
        <dbReference type="EC" id="2.7.4.3"/>
    </reaction>
</comment>
<reference evidence="10" key="2">
    <citation type="submission" date="2012-03" db="EMBL/GenBank/DDBJ databases">
        <title>The complete genome sequence of the pioneer microbe on fresh volcanic deposit, Leptospirillum ferrooxidans strain C2-3.</title>
        <authorList>
            <person name="Fujimura R."/>
            <person name="Sato Y."/>
            <person name="Nishizawa T."/>
            <person name="Nanba K."/>
            <person name="Oshima K."/>
            <person name="Hattori M."/>
            <person name="Kamijo T."/>
            <person name="Ohta H."/>
        </authorList>
    </citation>
    <scope>NUCLEOTIDE SEQUENCE [LARGE SCALE GENOMIC DNA]</scope>
    <source>
        <strain evidence="10">C2-3</strain>
    </source>
</reference>
<comment type="subcellular location">
    <subcellularLocation>
        <location evidence="5 7">Cytoplasm</location>
    </subcellularLocation>
</comment>
<feature type="binding site" evidence="5">
    <location>
        <begin position="88"/>
        <end position="91"/>
    </location>
    <ligand>
        <name>AMP</name>
        <dbReference type="ChEBI" id="CHEBI:456215"/>
    </ligand>
</feature>
<dbReference type="Proteomes" id="UP000007382">
    <property type="component" value="Chromosome"/>
</dbReference>
<keyword evidence="3 5" id="KW-0547">Nucleotide-binding</keyword>
<dbReference type="UniPathway" id="UPA00588">
    <property type="reaction ID" value="UER00649"/>
</dbReference>
<dbReference type="AlphaFoldDB" id="I0IMV8"/>
<feature type="binding site" evidence="5">
    <location>
        <position position="174"/>
    </location>
    <ligand>
        <name>AMP</name>
        <dbReference type="ChEBI" id="CHEBI:456215"/>
    </ligand>
</feature>
<dbReference type="HOGENOM" id="CLU_032354_1_2_0"/>
<dbReference type="HAMAP" id="MF_00235">
    <property type="entry name" value="Adenylate_kinase_Adk"/>
    <property type="match status" value="1"/>
</dbReference>
<dbReference type="InterPro" id="IPR007862">
    <property type="entry name" value="Adenylate_kinase_lid-dom"/>
</dbReference>
<proteinExistence type="inferred from homology"/>
<evidence type="ECO:0000256" key="2">
    <source>
        <dbReference type="ARBA" id="ARBA00022727"/>
    </source>
</evidence>
<feature type="binding site" evidence="5">
    <location>
        <position position="163"/>
    </location>
    <ligand>
        <name>AMP</name>
        <dbReference type="ChEBI" id="CHEBI:456215"/>
    </ligand>
</feature>
<dbReference type="PRINTS" id="PR00094">
    <property type="entry name" value="ADENYLTKNASE"/>
</dbReference>
<feature type="binding site" evidence="5">
    <location>
        <position position="156"/>
    </location>
    <ligand>
        <name>Zn(2+)</name>
        <dbReference type="ChEBI" id="CHEBI:29105"/>
        <note>structural</note>
    </ligand>
</feature>
<keyword evidence="5" id="KW-0963">Cytoplasm</keyword>
<evidence type="ECO:0000256" key="3">
    <source>
        <dbReference type="ARBA" id="ARBA00022741"/>
    </source>
</evidence>
<sequence>MINARIVFIGPPGVGKGTQANILGELYHISKLATGDLLRDALKNSTTIGLNAKSYMDSGQLVPDSLVLELIYENILELPSMTGFILDGFPRTLSQAKSLDEFLEKKGYNLDLAIEFIMDEEDRIARLSGRRLCPQCQRTYHILYAKPKVDSICDVCKVPLKQRTDDHEDIIRQRSAVYWEATNPLIDYYNKKHILKVVNASESISSVTEKVKNIFESLVTK</sequence>
<evidence type="ECO:0000256" key="6">
    <source>
        <dbReference type="RuleBase" id="RU003330"/>
    </source>
</evidence>
<feature type="binding site" evidence="5">
    <location>
        <position position="136"/>
    </location>
    <ligand>
        <name>Zn(2+)</name>
        <dbReference type="ChEBI" id="CHEBI:29105"/>
        <note>structural</note>
    </ligand>
</feature>
<dbReference type="GO" id="GO:0005524">
    <property type="term" value="F:ATP binding"/>
    <property type="evidence" value="ECO:0007669"/>
    <property type="project" value="UniProtKB-UniRule"/>
</dbReference>
<gene>
    <name evidence="5" type="primary">adk</name>
    <name evidence="9" type="ordered locus">LFE_0903</name>
</gene>
<comment type="pathway">
    <text evidence="5">Purine metabolism; AMP biosynthesis via salvage pathway; AMP from ADP: step 1/1.</text>
</comment>
<feature type="binding site" evidence="5">
    <location>
        <position position="153"/>
    </location>
    <ligand>
        <name>Zn(2+)</name>
        <dbReference type="ChEBI" id="CHEBI:29105"/>
        <note>structural</note>
    </ligand>
</feature>
<dbReference type="Gene3D" id="3.40.50.300">
    <property type="entry name" value="P-loop containing nucleotide triphosphate hydrolases"/>
    <property type="match status" value="1"/>
</dbReference>
<comment type="function">
    <text evidence="5">Catalyzes the reversible transfer of the terminal phosphate group between ATP and AMP. Plays an important role in cellular energy homeostasis and in adenine nucleotide metabolism.</text>
</comment>
<dbReference type="CDD" id="cd01428">
    <property type="entry name" value="ADK"/>
    <property type="match status" value="1"/>
</dbReference>
<comment type="similarity">
    <text evidence="5 6">Belongs to the adenylate kinase family.</text>
</comment>